<organism evidence="2 3">
    <name type="scientific">Streptomyces mordarskii</name>
    <dbReference type="NCBI Taxonomy" id="1226758"/>
    <lineage>
        <taxon>Bacteria</taxon>
        <taxon>Bacillati</taxon>
        <taxon>Actinomycetota</taxon>
        <taxon>Actinomycetes</taxon>
        <taxon>Kitasatosporales</taxon>
        <taxon>Streptomycetaceae</taxon>
        <taxon>Streptomyces</taxon>
    </lineage>
</organism>
<dbReference type="EMBL" id="BAAABZ010000072">
    <property type="protein sequence ID" value="GAA0557530.1"/>
    <property type="molecule type" value="Genomic_DNA"/>
</dbReference>
<dbReference type="Proteomes" id="UP001501576">
    <property type="component" value="Unassembled WGS sequence"/>
</dbReference>
<name>A0ABP3P033_9ACTN</name>
<keyword evidence="3" id="KW-1185">Reference proteome</keyword>
<gene>
    <name evidence="2" type="ORF">GCM10010390_69750</name>
</gene>
<reference evidence="3" key="1">
    <citation type="journal article" date="2019" name="Int. J. Syst. Evol. Microbiol.">
        <title>The Global Catalogue of Microorganisms (GCM) 10K type strain sequencing project: providing services to taxonomists for standard genome sequencing and annotation.</title>
        <authorList>
            <consortium name="The Broad Institute Genomics Platform"/>
            <consortium name="The Broad Institute Genome Sequencing Center for Infectious Disease"/>
            <person name="Wu L."/>
            <person name="Ma J."/>
        </authorList>
    </citation>
    <scope>NUCLEOTIDE SEQUENCE [LARGE SCALE GENOMIC DNA]</scope>
    <source>
        <strain evidence="3">JCM 5052</strain>
    </source>
</reference>
<comment type="caution">
    <text evidence="2">The sequence shown here is derived from an EMBL/GenBank/DDBJ whole genome shotgun (WGS) entry which is preliminary data.</text>
</comment>
<feature type="compositionally biased region" description="Low complexity" evidence="1">
    <location>
        <begin position="25"/>
        <end position="46"/>
    </location>
</feature>
<feature type="region of interest" description="Disordered" evidence="1">
    <location>
        <begin position="1"/>
        <end position="78"/>
    </location>
</feature>
<protein>
    <submittedName>
        <fullName evidence="2">Uncharacterized protein</fullName>
    </submittedName>
</protein>
<evidence type="ECO:0000313" key="3">
    <source>
        <dbReference type="Proteomes" id="UP001501576"/>
    </source>
</evidence>
<evidence type="ECO:0000256" key="1">
    <source>
        <dbReference type="SAM" id="MobiDB-lite"/>
    </source>
</evidence>
<sequence>MPRPPGAGARRTVSERGPGPGAGPGSRARAASRRAGASSATDSRAGAGQGDHGARVEDLHEGGVPVATHDDVAGQEQADAAVGLKRLMAEGRGAGAHEYS</sequence>
<proteinExistence type="predicted"/>
<feature type="compositionally biased region" description="Basic and acidic residues" evidence="1">
    <location>
        <begin position="52"/>
        <end position="61"/>
    </location>
</feature>
<accession>A0ABP3P033</accession>
<evidence type="ECO:0000313" key="2">
    <source>
        <dbReference type="EMBL" id="GAA0557530.1"/>
    </source>
</evidence>